<accession>A0A4R5VVN8</accession>
<dbReference type="Pfam" id="PF20956">
    <property type="entry name" value="DUF4931_C"/>
    <property type="match status" value="1"/>
</dbReference>
<comment type="caution">
    <text evidence="3">The sequence shown here is derived from an EMBL/GenBank/DDBJ whole genome shotgun (WGS) entry which is preliminary data.</text>
</comment>
<protein>
    <submittedName>
        <fullName evidence="3">DUF4931 domain-containing protein</fullName>
    </submittedName>
</protein>
<dbReference type="EMBL" id="SMYO01000004">
    <property type="protein sequence ID" value="TDK62305.1"/>
    <property type="molecule type" value="Genomic_DNA"/>
</dbReference>
<feature type="domain" description="DUF4931" evidence="1">
    <location>
        <begin position="8"/>
        <end position="131"/>
    </location>
</feature>
<name>A0A4R5VVN8_9BACI</name>
<proteinExistence type="predicted"/>
<dbReference type="PIRSF" id="PIRSF031505">
    <property type="entry name" value="GalT_short"/>
    <property type="match status" value="1"/>
</dbReference>
<feature type="domain" description="DUF4931" evidence="2">
    <location>
        <begin position="135"/>
        <end position="252"/>
    </location>
</feature>
<dbReference type="RefSeq" id="WP_133334031.1">
    <property type="nucleotide sequence ID" value="NZ_SMYO01000004.1"/>
</dbReference>
<dbReference type="Pfam" id="PF16285">
    <property type="entry name" value="DUF4931_N"/>
    <property type="match status" value="1"/>
</dbReference>
<sequence>MKNSHLLFNTSIGVQKPENIRNKQQACPFCDRDQLTDLIEVDGPIILLKNKYPVLVNAYQTVLIETDECHQELSMYSKDHLHRLLQFGLKHWRDMEESGHWKSVLFFKNHGPLSGGTIAHPHMQIVGLNDLDYKEKVSEGVFEGIVIEETDGVVFSLSTKPRVGFYEFNVEMADEGYVEAFGDYIQTAVHYILNHFPFKATSYNLFFHHIHQRIFAKIVPRFVTTPLYIGYGLPQVPNNLEWMVEEVKKFYFQPEIPSENLD</sequence>
<dbReference type="Gene3D" id="3.30.428.10">
    <property type="entry name" value="HIT-like"/>
    <property type="match status" value="1"/>
</dbReference>
<evidence type="ECO:0000259" key="2">
    <source>
        <dbReference type="Pfam" id="PF20956"/>
    </source>
</evidence>
<dbReference type="InterPro" id="IPR046322">
    <property type="entry name" value="DUF4931"/>
</dbReference>
<evidence type="ECO:0000259" key="1">
    <source>
        <dbReference type="Pfam" id="PF16285"/>
    </source>
</evidence>
<evidence type="ECO:0000313" key="3">
    <source>
        <dbReference type="EMBL" id="TDK62305.1"/>
    </source>
</evidence>
<dbReference type="AlphaFoldDB" id="A0A4R5VVN8"/>
<reference evidence="3 4" key="1">
    <citation type="submission" date="2019-03" db="EMBL/GenBank/DDBJ databases">
        <title>Bacillus niacini sp. nov. a Nicotinate-Metabolizing Mesophile Isolated from Soil.</title>
        <authorList>
            <person name="Zhang G."/>
        </authorList>
    </citation>
    <scope>NUCLEOTIDE SEQUENCE [LARGE SCALE GENOMIC DNA]</scope>
    <source>
        <strain evidence="3 4">WN066</strain>
    </source>
</reference>
<dbReference type="InterPro" id="IPR036265">
    <property type="entry name" value="HIT-like_sf"/>
</dbReference>
<dbReference type="InterPro" id="IPR049285">
    <property type="entry name" value="DUF4931_C"/>
</dbReference>
<organism evidence="3 4">
    <name type="scientific">Bacillus salipaludis</name>
    <dbReference type="NCBI Taxonomy" id="2547811"/>
    <lineage>
        <taxon>Bacteria</taxon>
        <taxon>Bacillati</taxon>
        <taxon>Bacillota</taxon>
        <taxon>Bacilli</taxon>
        <taxon>Bacillales</taxon>
        <taxon>Bacillaceae</taxon>
        <taxon>Bacillus</taxon>
    </lineage>
</organism>
<dbReference type="InterPro" id="IPR012361">
    <property type="entry name" value="GalT_short"/>
</dbReference>
<dbReference type="Proteomes" id="UP000295132">
    <property type="component" value="Unassembled WGS sequence"/>
</dbReference>
<gene>
    <name evidence="3" type="ORF">E2K98_09625</name>
</gene>
<evidence type="ECO:0000313" key="4">
    <source>
        <dbReference type="Proteomes" id="UP000295132"/>
    </source>
</evidence>
<dbReference type="SUPFAM" id="SSF54197">
    <property type="entry name" value="HIT-like"/>
    <property type="match status" value="1"/>
</dbReference>